<protein>
    <submittedName>
        <fullName evidence="3">FAD-dependent oxidoreductase</fullName>
    </submittedName>
</protein>
<dbReference type="Proteomes" id="UP001596122">
    <property type="component" value="Unassembled WGS sequence"/>
</dbReference>
<dbReference type="Pfam" id="PF01593">
    <property type="entry name" value="Amino_oxidase"/>
    <property type="match status" value="1"/>
</dbReference>
<feature type="region of interest" description="Disordered" evidence="1">
    <location>
        <begin position="1"/>
        <end position="22"/>
    </location>
</feature>
<evidence type="ECO:0000313" key="3">
    <source>
        <dbReference type="EMBL" id="MFC5379867.1"/>
    </source>
</evidence>
<evidence type="ECO:0000256" key="1">
    <source>
        <dbReference type="SAM" id="MobiDB-lite"/>
    </source>
</evidence>
<sequence length="485" mass="49780">MPADPSAPGGPGSVRAPGVPSVHAPGGPVAHVARSGVPAAADVVVVGAGLAGLASARGLMGSGLDVVVLEAGDAVGGRVRTDSTDGVYADRGFQLLNPAYPVLPWFLDVDDLGLQALPAGVATTRPGTGTTLLADPVREPAALPGMLRSGLLDARDLLGVVRLALRAVLSPVRRLEDAPDVGWHEAFDRAGLTGPLRRQVVEPFLTGTLADAEGSTSRRYVDLVLRSFVLAALGRPPGLPAGGMQALPDTVASFLPPDTVRTGVRVDAVTPTGDAWTLSTSTADGPVTGAAGEQQLRARCVVLAAEASTTAALLQRPAPGERALTTVWHLTPEPLPLGRRAPYLHVDGGGAHRRRLGLVNTVVVSRSAPSYLPAPLRGGRDLVATSVLGTLGEDRAAALAHVRGEAARVLGVPPALLGEEVAVHEVPRALPRAEPPLAVRRPVDLTDGRFVVGDHRDTPSIQGALVSGRRGAAAVVRHLGLTPPR</sequence>
<dbReference type="Gene3D" id="3.50.50.60">
    <property type="entry name" value="FAD/NAD(P)-binding domain"/>
    <property type="match status" value="1"/>
</dbReference>
<organism evidence="3 4">
    <name type="scientific">Aquipuribacter nitratireducens</name>
    <dbReference type="NCBI Taxonomy" id="650104"/>
    <lineage>
        <taxon>Bacteria</taxon>
        <taxon>Bacillati</taxon>
        <taxon>Actinomycetota</taxon>
        <taxon>Actinomycetes</taxon>
        <taxon>Micrococcales</taxon>
        <taxon>Intrasporangiaceae</taxon>
        <taxon>Aquipuribacter</taxon>
    </lineage>
</organism>
<dbReference type="RefSeq" id="WP_340269090.1">
    <property type="nucleotide sequence ID" value="NZ_JBBEOG010000003.1"/>
</dbReference>
<evidence type="ECO:0000313" key="4">
    <source>
        <dbReference type="Proteomes" id="UP001596122"/>
    </source>
</evidence>
<dbReference type="InterPro" id="IPR036188">
    <property type="entry name" value="FAD/NAD-bd_sf"/>
</dbReference>
<reference evidence="4" key="1">
    <citation type="journal article" date="2019" name="Int. J. Syst. Evol. Microbiol.">
        <title>The Global Catalogue of Microorganisms (GCM) 10K type strain sequencing project: providing services to taxonomists for standard genome sequencing and annotation.</title>
        <authorList>
            <consortium name="The Broad Institute Genomics Platform"/>
            <consortium name="The Broad Institute Genome Sequencing Center for Infectious Disease"/>
            <person name="Wu L."/>
            <person name="Ma J."/>
        </authorList>
    </citation>
    <scope>NUCLEOTIDE SEQUENCE [LARGE SCALE GENOMIC DNA]</scope>
    <source>
        <strain evidence="4">CCUG 43114</strain>
    </source>
</reference>
<dbReference type="EMBL" id="JBHSLD010000004">
    <property type="protein sequence ID" value="MFC5379867.1"/>
    <property type="molecule type" value="Genomic_DNA"/>
</dbReference>
<dbReference type="InterPro" id="IPR002937">
    <property type="entry name" value="Amino_oxidase"/>
</dbReference>
<keyword evidence="4" id="KW-1185">Reference proteome</keyword>
<accession>A0ABW0GKJ5</accession>
<name>A0ABW0GKJ5_9MICO</name>
<comment type="caution">
    <text evidence="3">The sequence shown here is derived from an EMBL/GenBank/DDBJ whole genome shotgun (WGS) entry which is preliminary data.</text>
</comment>
<evidence type="ECO:0000259" key="2">
    <source>
        <dbReference type="Pfam" id="PF01593"/>
    </source>
</evidence>
<feature type="domain" description="Amine oxidase" evidence="2">
    <location>
        <begin position="50"/>
        <end position="475"/>
    </location>
</feature>
<dbReference type="PANTHER" id="PTHR42841">
    <property type="entry name" value="AMINE OXIDASE"/>
    <property type="match status" value="1"/>
</dbReference>
<dbReference type="SUPFAM" id="SSF51905">
    <property type="entry name" value="FAD/NAD(P)-binding domain"/>
    <property type="match status" value="1"/>
</dbReference>
<proteinExistence type="predicted"/>
<gene>
    <name evidence="3" type="ORF">ACFPJ6_03580</name>
</gene>